<dbReference type="PANTHER" id="PTHR21847">
    <property type="entry name" value="EF-HAND CALCIUM-BINDING DOMAIN-CONTAINING PROTEIN 10"/>
    <property type="match status" value="1"/>
</dbReference>
<evidence type="ECO:0000313" key="3">
    <source>
        <dbReference type="RefSeq" id="XP_067172525.1"/>
    </source>
</evidence>
<accession>A0ABM4G5P2</accession>
<dbReference type="Gene3D" id="1.10.238.10">
    <property type="entry name" value="EF-hand"/>
    <property type="match status" value="1"/>
</dbReference>
<evidence type="ECO:0000313" key="2">
    <source>
        <dbReference type="Proteomes" id="UP001652627"/>
    </source>
</evidence>
<name>A0ABM4G5P2_9AVES</name>
<dbReference type="InterPro" id="IPR002048">
    <property type="entry name" value="EF_hand_dom"/>
</dbReference>
<feature type="domain" description="EF-hand" evidence="1">
    <location>
        <begin position="62"/>
        <end position="97"/>
    </location>
</feature>
<dbReference type="PANTHER" id="PTHR21847:SF1">
    <property type="entry name" value="EF-HAND CALCIUM-BINDING DOMAIN-CONTAINING PROTEIN 10"/>
    <property type="match status" value="1"/>
</dbReference>
<protein>
    <submittedName>
        <fullName evidence="3">EF-hand calcium-binding domain-containing protein 10 isoform X1</fullName>
    </submittedName>
</protein>
<dbReference type="Proteomes" id="UP001652627">
    <property type="component" value="Chromosome 1"/>
</dbReference>
<gene>
    <name evidence="3" type="primary">EFCAB10</name>
</gene>
<keyword evidence="2" id="KW-1185">Reference proteome</keyword>
<organism evidence="2 3">
    <name type="scientific">Apteryx mantelli</name>
    <name type="common">North Island brown kiwi</name>
    <dbReference type="NCBI Taxonomy" id="2696672"/>
    <lineage>
        <taxon>Eukaryota</taxon>
        <taxon>Metazoa</taxon>
        <taxon>Chordata</taxon>
        <taxon>Craniata</taxon>
        <taxon>Vertebrata</taxon>
        <taxon>Euteleostomi</taxon>
        <taxon>Archelosauria</taxon>
        <taxon>Archosauria</taxon>
        <taxon>Dinosauria</taxon>
        <taxon>Saurischia</taxon>
        <taxon>Theropoda</taxon>
        <taxon>Coelurosauria</taxon>
        <taxon>Aves</taxon>
        <taxon>Palaeognathae</taxon>
        <taxon>Apterygiformes</taxon>
        <taxon>Apterygidae</taxon>
        <taxon>Apteryx</taxon>
    </lineage>
</organism>
<sequence length="129" mass="14580">MAAAGEQRGREYLERHRIPELLHSLGALLLYHRPERPREFLIQVLESVKAGKLGEGKYPCLMDDSNLTAMFEMMDVAGQGYITSAQYKEALKTLGLSTEGLHSEDDATITLDTFKEEANKKMLESWAIY</sequence>
<dbReference type="GeneID" id="106485262"/>
<evidence type="ECO:0000259" key="1">
    <source>
        <dbReference type="PROSITE" id="PS50222"/>
    </source>
</evidence>
<dbReference type="InterPro" id="IPR039879">
    <property type="entry name" value="EFC10"/>
</dbReference>
<dbReference type="PROSITE" id="PS50222">
    <property type="entry name" value="EF_HAND_2"/>
    <property type="match status" value="1"/>
</dbReference>
<reference evidence="3" key="2">
    <citation type="submission" date="2025-08" db="UniProtKB">
        <authorList>
            <consortium name="RefSeq"/>
        </authorList>
    </citation>
    <scope>IDENTIFICATION</scope>
    <source>
        <tissue evidence="3">Blood</tissue>
    </source>
</reference>
<reference evidence="2" key="1">
    <citation type="submission" date="2025-05" db="UniProtKB">
        <authorList>
            <consortium name="RefSeq"/>
        </authorList>
    </citation>
    <scope>NUCLEOTIDE SEQUENCE [LARGE SCALE GENOMIC DNA]</scope>
</reference>
<dbReference type="SUPFAM" id="SSF47391">
    <property type="entry name" value="Dimerization-anchoring domain of cAMP-dependent PK regulatory subunit"/>
    <property type="match status" value="1"/>
</dbReference>
<dbReference type="Pfam" id="PF24548">
    <property type="entry name" value="EF_EFCAB10_C"/>
    <property type="match status" value="1"/>
</dbReference>
<proteinExistence type="predicted"/>
<dbReference type="InterPro" id="IPR011992">
    <property type="entry name" value="EF-hand-dom_pair"/>
</dbReference>
<dbReference type="RefSeq" id="XP_067172525.1">
    <property type="nucleotide sequence ID" value="XM_067316424.1"/>
</dbReference>
<dbReference type="InterPro" id="IPR056587">
    <property type="entry name" value="EF_EFCAB10_C"/>
</dbReference>
<dbReference type="InterPro" id="IPR049760">
    <property type="entry name" value="DD_EFCAB10"/>
</dbReference>
<dbReference type="SUPFAM" id="SSF47473">
    <property type="entry name" value="EF-hand"/>
    <property type="match status" value="1"/>
</dbReference>
<dbReference type="CDD" id="cd22976">
    <property type="entry name" value="DD_EFCAB10"/>
    <property type="match status" value="1"/>
</dbReference>